<proteinExistence type="predicted"/>
<feature type="signal peptide" evidence="1">
    <location>
        <begin position="1"/>
        <end position="20"/>
    </location>
</feature>
<evidence type="ECO:0000313" key="2">
    <source>
        <dbReference type="EMBL" id="OKO95527.1"/>
    </source>
</evidence>
<keyword evidence="1" id="KW-0732">Signal</keyword>
<reference evidence="2 3" key="1">
    <citation type="submission" date="2016-10" db="EMBL/GenBank/DDBJ databases">
        <title>Genome sequence of the ascomycete fungus Penicillium subrubescens.</title>
        <authorList>
            <person name="De Vries R.P."/>
            <person name="Peng M."/>
            <person name="Dilokpimol A."/>
            <person name="Hilden K."/>
            <person name="Makela M.R."/>
            <person name="Grigoriev I."/>
            <person name="Riley R."/>
            <person name="Granchi Z."/>
        </authorList>
    </citation>
    <scope>NUCLEOTIDE SEQUENCE [LARGE SCALE GENOMIC DNA]</scope>
    <source>
        <strain evidence="2 3">CBS 132785</strain>
    </source>
</reference>
<feature type="chain" id="PRO_5012343778" evidence="1">
    <location>
        <begin position="21"/>
        <end position="83"/>
    </location>
</feature>
<dbReference type="Proteomes" id="UP000186955">
    <property type="component" value="Unassembled WGS sequence"/>
</dbReference>
<comment type="caution">
    <text evidence="2">The sequence shown here is derived from an EMBL/GenBank/DDBJ whole genome shotgun (WGS) entry which is preliminary data.</text>
</comment>
<organism evidence="2 3">
    <name type="scientific">Penicillium subrubescens</name>
    <dbReference type="NCBI Taxonomy" id="1316194"/>
    <lineage>
        <taxon>Eukaryota</taxon>
        <taxon>Fungi</taxon>
        <taxon>Dikarya</taxon>
        <taxon>Ascomycota</taxon>
        <taxon>Pezizomycotina</taxon>
        <taxon>Eurotiomycetes</taxon>
        <taxon>Eurotiomycetidae</taxon>
        <taxon>Eurotiales</taxon>
        <taxon>Aspergillaceae</taxon>
        <taxon>Penicillium</taxon>
    </lineage>
</organism>
<keyword evidence="3" id="KW-1185">Reference proteome</keyword>
<accession>A0A1Q5T5L3</accession>
<protein>
    <submittedName>
        <fullName evidence="2">Uncharacterized protein</fullName>
    </submittedName>
</protein>
<evidence type="ECO:0000313" key="3">
    <source>
        <dbReference type="Proteomes" id="UP000186955"/>
    </source>
</evidence>
<sequence length="83" mass="9202">MGMAMAMAMIMLVAVAVAMAIAMVMTVFCKLIDHTVQEEHTDEIQAKAHATHDQDELGGFNLLYTVSITDSYIGRRYTHLAKK</sequence>
<evidence type="ECO:0000256" key="1">
    <source>
        <dbReference type="SAM" id="SignalP"/>
    </source>
</evidence>
<dbReference type="EMBL" id="MNBE01000702">
    <property type="protein sequence ID" value="OKO95527.1"/>
    <property type="molecule type" value="Genomic_DNA"/>
</dbReference>
<name>A0A1Q5T5L3_9EURO</name>
<dbReference type="AlphaFoldDB" id="A0A1Q5T5L3"/>
<gene>
    <name evidence="2" type="ORF">PENSUB_11039</name>
</gene>